<proteinExistence type="predicted"/>
<dbReference type="InParanoid" id="D2V8F0"/>
<dbReference type="GeneID" id="8860001"/>
<dbReference type="VEuPathDB" id="AmoebaDB:NAEGRDRAFT_47502"/>
<dbReference type="AlphaFoldDB" id="D2V8F0"/>
<protein>
    <submittedName>
        <fullName evidence="1">Predicted protein</fullName>
    </submittedName>
</protein>
<gene>
    <name evidence="1" type="ORF">NAEGRDRAFT_47502</name>
</gene>
<reference evidence="1 2" key="1">
    <citation type="journal article" date="2010" name="Cell">
        <title>The genome of Naegleria gruberi illuminates early eukaryotic versatility.</title>
        <authorList>
            <person name="Fritz-Laylin L.K."/>
            <person name="Prochnik S.E."/>
            <person name="Ginger M.L."/>
            <person name="Dacks J.B."/>
            <person name="Carpenter M.L."/>
            <person name="Field M.C."/>
            <person name="Kuo A."/>
            <person name="Paredez A."/>
            <person name="Chapman J."/>
            <person name="Pham J."/>
            <person name="Shu S."/>
            <person name="Neupane R."/>
            <person name="Cipriano M."/>
            <person name="Mancuso J."/>
            <person name="Tu H."/>
            <person name="Salamov A."/>
            <person name="Lindquist E."/>
            <person name="Shapiro H."/>
            <person name="Lucas S."/>
            <person name="Grigoriev I.V."/>
            <person name="Cande W.Z."/>
            <person name="Fulton C."/>
            <person name="Rokhsar D.S."/>
            <person name="Dawson S.C."/>
        </authorList>
    </citation>
    <scope>NUCLEOTIDE SEQUENCE [LARGE SCALE GENOMIC DNA]</scope>
    <source>
        <strain evidence="1 2">NEG-M</strain>
    </source>
</reference>
<dbReference type="RefSeq" id="XP_002679539.1">
    <property type="nucleotide sequence ID" value="XM_002679493.1"/>
</dbReference>
<sequence>MKEDKAGKYEGQKIRKVSNESSYSTTAVINCFPIELGILDEICSFSTLADQCSLYATCKSIQDIMDSSCNFEYHHHSRKNVVLMKNACDEFDSEVDKRNFLYGIIYRLNAEIDFWNSNELMERNLLRSIFCKDEANTGNSSFFAYVLKFPKRDSDECVLINIDLTHFQSTNLKKIVVSCNGTVLIHFETVGQSRNIVYVQKHEIDQVFSETLFGSNKNVKEFITTLLPREHHQNIAFIIMKYLNGGTGSIELNRFGWCTNANSMKGINFGSQMIEKITNVASIISILEFIQSSAKNLSCMRIAEINQKKRKPLPISNDITPCSKVDVIRVFRGVEYYEMVEFTLKIRGNLEEQFEFFYLKYKWEYFNGDNPFVDGDLSLYFDNPKNSKTLYLTFDTNYLEQIEKILGHGTNDAEVLVDFLFQYLTGCSKKLFYIRDYYYNPGTESGASRKAFQLVNGISKDLEILFAEDVPQTNN</sequence>
<organism evidence="2">
    <name type="scientific">Naegleria gruberi</name>
    <name type="common">Amoeba</name>
    <dbReference type="NCBI Taxonomy" id="5762"/>
    <lineage>
        <taxon>Eukaryota</taxon>
        <taxon>Discoba</taxon>
        <taxon>Heterolobosea</taxon>
        <taxon>Tetramitia</taxon>
        <taxon>Eutetramitia</taxon>
        <taxon>Vahlkampfiidae</taxon>
        <taxon>Naegleria</taxon>
    </lineage>
</organism>
<dbReference type="KEGG" id="ngr:NAEGRDRAFT_47502"/>
<keyword evidence="2" id="KW-1185">Reference proteome</keyword>
<accession>D2V8F0</accession>
<dbReference type="EMBL" id="GG738857">
    <property type="protein sequence ID" value="EFC46795.1"/>
    <property type="molecule type" value="Genomic_DNA"/>
</dbReference>
<name>D2V8F0_NAEGR</name>
<evidence type="ECO:0000313" key="1">
    <source>
        <dbReference type="EMBL" id="EFC46795.1"/>
    </source>
</evidence>
<evidence type="ECO:0000313" key="2">
    <source>
        <dbReference type="Proteomes" id="UP000006671"/>
    </source>
</evidence>
<dbReference type="Proteomes" id="UP000006671">
    <property type="component" value="Unassembled WGS sequence"/>
</dbReference>